<reference evidence="14" key="1">
    <citation type="journal article" date="2018" name="Biosci. Biotechnol. Biochem.">
        <title>Polysaccharide hydrolase of the hadal zone amphipods Hirondellea gigas.</title>
        <authorList>
            <person name="Kobayashi H."/>
            <person name="Nagahama T."/>
            <person name="Arai W."/>
            <person name="Sasagawa Y."/>
            <person name="Umeda M."/>
            <person name="Hayashi T."/>
            <person name="Nikaido I."/>
            <person name="Watanabe H."/>
            <person name="Oguri K."/>
            <person name="Kitazato H."/>
            <person name="Fujioka K."/>
            <person name="Kido Y."/>
            <person name="Takami H."/>
        </authorList>
    </citation>
    <scope>NUCLEOTIDE SEQUENCE</scope>
    <source>
        <tissue evidence="14">Whole body</tissue>
    </source>
</reference>
<accession>A0A2P2I4L4</accession>
<dbReference type="GO" id="GO:0006606">
    <property type="term" value="P:protein import into nucleus"/>
    <property type="evidence" value="ECO:0007669"/>
    <property type="project" value="InterPro"/>
</dbReference>
<dbReference type="GO" id="GO:0031267">
    <property type="term" value="F:small GTPase binding"/>
    <property type="evidence" value="ECO:0007669"/>
    <property type="project" value="InterPro"/>
</dbReference>
<organism evidence="14">
    <name type="scientific">Hirondellea gigas</name>
    <dbReference type="NCBI Taxonomy" id="1518452"/>
    <lineage>
        <taxon>Eukaryota</taxon>
        <taxon>Metazoa</taxon>
        <taxon>Ecdysozoa</taxon>
        <taxon>Arthropoda</taxon>
        <taxon>Crustacea</taxon>
        <taxon>Multicrustacea</taxon>
        <taxon>Malacostraca</taxon>
        <taxon>Eumalacostraca</taxon>
        <taxon>Peracarida</taxon>
        <taxon>Amphipoda</taxon>
        <taxon>Amphilochidea</taxon>
        <taxon>Lysianassida</taxon>
        <taxon>Lysianassidira</taxon>
        <taxon>Lysianassoidea</taxon>
        <taxon>Lysianassidae</taxon>
        <taxon>Hirondellea</taxon>
    </lineage>
</organism>
<evidence type="ECO:0000256" key="6">
    <source>
        <dbReference type="ARBA" id="ARBA00022927"/>
    </source>
</evidence>
<keyword evidence="6" id="KW-0653">Protein transport</keyword>
<evidence type="ECO:0000256" key="5">
    <source>
        <dbReference type="ARBA" id="ARBA00022737"/>
    </source>
</evidence>
<dbReference type="InterPro" id="IPR040122">
    <property type="entry name" value="Importin_beta"/>
</dbReference>
<dbReference type="AlphaFoldDB" id="A0A2P2I4L4"/>
<keyword evidence="7" id="KW-0539">Nucleus</keyword>
<proteinExistence type="evidence at transcript level"/>
<comment type="subcellular location">
    <subcellularLocation>
        <location evidence="2">Cytoplasm</location>
    </subcellularLocation>
    <subcellularLocation>
        <location evidence="1">Nucleus</location>
    </subcellularLocation>
</comment>
<evidence type="ECO:0000259" key="13">
    <source>
        <dbReference type="SMART" id="SM00913"/>
    </source>
</evidence>
<keyword evidence="4" id="KW-0963">Cytoplasm</keyword>
<evidence type="ECO:0000256" key="12">
    <source>
        <dbReference type="SAM" id="MobiDB-lite"/>
    </source>
</evidence>
<dbReference type="GO" id="GO:0031981">
    <property type="term" value="C:nuclear lumen"/>
    <property type="evidence" value="ECO:0007669"/>
    <property type="project" value="UniProtKB-ARBA"/>
</dbReference>
<dbReference type="InterPro" id="IPR011989">
    <property type="entry name" value="ARM-like"/>
</dbReference>
<evidence type="ECO:0000256" key="1">
    <source>
        <dbReference type="ARBA" id="ARBA00004123"/>
    </source>
</evidence>
<dbReference type="PANTHER" id="PTHR10527">
    <property type="entry name" value="IMPORTIN BETA"/>
    <property type="match status" value="1"/>
</dbReference>
<evidence type="ECO:0000256" key="2">
    <source>
        <dbReference type="ARBA" id="ARBA00004496"/>
    </source>
</evidence>
<dbReference type="Pfam" id="PF03810">
    <property type="entry name" value="IBN_N"/>
    <property type="match status" value="1"/>
</dbReference>
<dbReference type="Pfam" id="PF25780">
    <property type="entry name" value="TPR_IPO5"/>
    <property type="match status" value="1"/>
</dbReference>
<dbReference type="EMBL" id="IACF01003360">
    <property type="protein sequence ID" value="LAB68977.1"/>
    <property type="molecule type" value="mRNA"/>
</dbReference>
<evidence type="ECO:0000256" key="3">
    <source>
        <dbReference type="ARBA" id="ARBA00022448"/>
    </source>
</evidence>
<comment type="similarity">
    <text evidence="8">Belongs to the importin beta family. Importin beta-2 subfamily.</text>
</comment>
<feature type="compositionally biased region" description="Basic and acidic residues" evidence="12">
    <location>
        <begin position="325"/>
        <end position="334"/>
    </location>
</feature>
<evidence type="ECO:0000256" key="4">
    <source>
        <dbReference type="ARBA" id="ARBA00022490"/>
    </source>
</evidence>
<sequence>MDWVPDAEALSQILSLLRESQSPNTGVQQTVQQKLEELNKFTDFNKYLIFVLTKLVSEDEPTRSLSGLILKNNVKAHFHQFPADVAQFIKSECLCAVGDPSPLIRATVGILITTIASKGELSSWPELLPKLCDMLSATDYNICEGAFGALQKICEDSADYLEKSPGQPLDTLIPKFLQFFKHSSSKIRSHAIACVNQFIISKTQALMSNIDAFLENLFHLAMDEDPDVRKNVCRALVMLLDAHIASLIPHMNNIIEYMMLRTQDSDDNVALEACEFWLSLAEHPICKDALRPHLPKLLPVLVRGMKYSEIDIILLKGDVEENESVPDRNEDIRPRFHKSRHTIKHEPMENGSSGAASAGVPAVGTEDFPQDDNESDDGMEDDTSLSDWNLRKCSAAALDVLASVFRDDMLPVILPILKETLFHNEWEIRESGILALGAIAEGCMSGMTPHLPELIPYLINCLTHKKALVRSITCWTLSRYCHWAVVLPDHTYLKPLMYELLKCILDSNKRVQEAACSAFATLEEEACTELVQYLGDVLSTLVFAFKKYQAKNLLILYDAIGTLADSVGNYLNKEDYIQLLMPPLIQKWNLLKDEDKDLFPLLECLSSVATALQTGFLPYCGPVYQRCVSLVDQTLNQTLAHGQNPDQFEAADKDFMIVSLDLLSGLAEGLNGHIGEMVQNSNIMRLLFQAMQDSMAEVRQSSFALLGDLTKACFQHVAPCIPEFMPILGQNLNPDLISVCNNATWAIGEISVKLGPEMNGYVNIVLTDLIFILNKPNTPKTLLENTAITIGRLGYVCPADVAPLLQQFIRQWCISLRNIRDNEEKDSAFRGVCNMISVNPSGVVEDFIFFCDAIASWVNPKPDLKEMFHRILHCFKEQVGEENWKRFTEQFPVPLKERLAQQYGV</sequence>
<evidence type="ECO:0000313" key="14">
    <source>
        <dbReference type="EMBL" id="LAB68977.1"/>
    </source>
</evidence>
<protein>
    <recommendedName>
        <fullName evidence="9">Transportin-1</fullName>
    </recommendedName>
    <alternativeName>
        <fullName evidence="10">Importin beta-2</fullName>
    </alternativeName>
    <alternativeName>
        <fullName evidence="11">Karyopherin beta-2</fullName>
    </alternativeName>
</protein>
<keyword evidence="5" id="KW-0677">Repeat</keyword>
<dbReference type="Gene3D" id="1.25.10.10">
    <property type="entry name" value="Leucine-rich Repeat Variant"/>
    <property type="match status" value="2"/>
</dbReference>
<feature type="region of interest" description="Disordered" evidence="12">
    <location>
        <begin position="323"/>
        <end position="383"/>
    </location>
</feature>
<feature type="domain" description="Importin N-terminal" evidence="13">
    <location>
        <begin position="31"/>
        <end position="99"/>
    </location>
</feature>
<evidence type="ECO:0000256" key="8">
    <source>
        <dbReference type="ARBA" id="ARBA00038423"/>
    </source>
</evidence>
<feature type="compositionally biased region" description="Acidic residues" evidence="12">
    <location>
        <begin position="368"/>
        <end position="383"/>
    </location>
</feature>
<dbReference type="InterPro" id="IPR058584">
    <property type="entry name" value="IMB1_TNPO1-like_TPR"/>
</dbReference>
<dbReference type="Pfam" id="PF25574">
    <property type="entry name" value="TPR_IMB1"/>
    <property type="match status" value="1"/>
</dbReference>
<dbReference type="SUPFAM" id="SSF48371">
    <property type="entry name" value="ARM repeat"/>
    <property type="match status" value="1"/>
</dbReference>
<evidence type="ECO:0000256" key="9">
    <source>
        <dbReference type="ARBA" id="ARBA00067327"/>
    </source>
</evidence>
<dbReference type="FunFam" id="1.25.10.10:FF:000028">
    <property type="entry name" value="Transportin-1 isoform 1"/>
    <property type="match status" value="1"/>
</dbReference>
<dbReference type="Pfam" id="PF13513">
    <property type="entry name" value="HEAT_EZ"/>
    <property type="match status" value="1"/>
</dbReference>
<keyword evidence="3" id="KW-0813">Transport</keyword>
<evidence type="ECO:0000256" key="10">
    <source>
        <dbReference type="ARBA" id="ARBA00076938"/>
    </source>
</evidence>
<dbReference type="GO" id="GO:0005737">
    <property type="term" value="C:cytoplasm"/>
    <property type="evidence" value="ECO:0007669"/>
    <property type="project" value="UniProtKB-SubCell"/>
</dbReference>
<dbReference type="SMART" id="SM00913">
    <property type="entry name" value="IBN_N"/>
    <property type="match status" value="1"/>
</dbReference>
<evidence type="ECO:0000256" key="11">
    <source>
        <dbReference type="ARBA" id="ARBA00080641"/>
    </source>
</evidence>
<evidence type="ECO:0000256" key="7">
    <source>
        <dbReference type="ARBA" id="ARBA00023242"/>
    </source>
</evidence>
<name>A0A2P2I4L4_9CRUS</name>
<dbReference type="InterPro" id="IPR016024">
    <property type="entry name" value="ARM-type_fold"/>
</dbReference>
<dbReference type="InterPro" id="IPR057672">
    <property type="entry name" value="TPR_IPO4/5"/>
</dbReference>
<dbReference type="InterPro" id="IPR001494">
    <property type="entry name" value="Importin-beta_N"/>
</dbReference>